<dbReference type="OMA" id="MEDMYRG"/>
<reference evidence="2 3" key="1">
    <citation type="submission" date="2016-05" db="EMBL/GenBank/DDBJ databases">
        <title>Comparative analysis of secretome profiles of manganese(II)-oxidizing ascomycete fungi.</title>
        <authorList>
            <consortium name="DOE Joint Genome Institute"/>
            <person name="Zeiner C.A."/>
            <person name="Purvine S.O."/>
            <person name="Zink E.M."/>
            <person name="Wu S."/>
            <person name="Pasa-Tolic L."/>
            <person name="Chaput D.L."/>
            <person name="Haridas S."/>
            <person name="Grigoriev I.V."/>
            <person name="Santelli C.M."/>
            <person name="Hansel C.M."/>
        </authorList>
    </citation>
    <scope>NUCLEOTIDE SEQUENCE [LARGE SCALE GENOMIC DNA]</scope>
    <source>
        <strain evidence="2 3">SRC1lrK2f</strain>
    </source>
</reference>
<gene>
    <name evidence="2" type="ORF">CC77DRAFT_1064464</name>
</gene>
<feature type="compositionally biased region" description="Basic and acidic residues" evidence="1">
    <location>
        <begin position="138"/>
        <end position="154"/>
    </location>
</feature>
<evidence type="ECO:0000256" key="1">
    <source>
        <dbReference type="SAM" id="MobiDB-lite"/>
    </source>
</evidence>
<evidence type="ECO:0000313" key="2">
    <source>
        <dbReference type="EMBL" id="OAG17203.1"/>
    </source>
</evidence>
<dbReference type="AlphaFoldDB" id="A0A177DBN6"/>
<evidence type="ECO:0000313" key="3">
    <source>
        <dbReference type="Proteomes" id="UP000077248"/>
    </source>
</evidence>
<dbReference type="EMBL" id="KV441487">
    <property type="protein sequence ID" value="OAG17203.1"/>
    <property type="molecule type" value="Genomic_DNA"/>
</dbReference>
<dbReference type="RefSeq" id="XP_018382624.1">
    <property type="nucleotide sequence ID" value="XM_018528728.1"/>
</dbReference>
<feature type="compositionally biased region" description="Low complexity" evidence="1">
    <location>
        <begin position="1"/>
        <end position="15"/>
    </location>
</feature>
<proteinExistence type="predicted"/>
<feature type="compositionally biased region" description="Basic and acidic residues" evidence="1">
    <location>
        <begin position="97"/>
        <end position="108"/>
    </location>
</feature>
<name>A0A177DBN6_ALTAL</name>
<keyword evidence="3" id="KW-1185">Reference proteome</keyword>
<feature type="region of interest" description="Disordered" evidence="1">
    <location>
        <begin position="1"/>
        <end position="29"/>
    </location>
</feature>
<dbReference type="VEuPathDB" id="FungiDB:CC77DRAFT_1064464"/>
<dbReference type="KEGG" id="aalt:CC77DRAFT_1064464"/>
<sequence>MTENTSSEPASSEAPSNPPHTYDRNHPDQQEVTAILAKFNKDPLSIISLGKDGVLRTLSADRAVLDAVGLTPRLVKAFLDRVPPEYRALTPELEDVDGSKATEEELWHPDASLLPRPMSEEQKKKALAQLDLSSQQKAKAEDMDRKDTDKSDVD</sequence>
<dbReference type="GeneID" id="29114322"/>
<accession>A0A177DBN6</accession>
<dbReference type="STRING" id="5599.A0A177DBN6"/>
<dbReference type="Proteomes" id="UP000077248">
    <property type="component" value="Unassembled WGS sequence"/>
</dbReference>
<organism evidence="2 3">
    <name type="scientific">Alternaria alternata</name>
    <name type="common">Alternaria rot fungus</name>
    <name type="synonym">Torula alternata</name>
    <dbReference type="NCBI Taxonomy" id="5599"/>
    <lineage>
        <taxon>Eukaryota</taxon>
        <taxon>Fungi</taxon>
        <taxon>Dikarya</taxon>
        <taxon>Ascomycota</taxon>
        <taxon>Pezizomycotina</taxon>
        <taxon>Dothideomycetes</taxon>
        <taxon>Pleosporomycetidae</taxon>
        <taxon>Pleosporales</taxon>
        <taxon>Pleosporineae</taxon>
        <taxon>Pleosporaceae</taxon>
        <taxon>Alternaria</taxon>
        <taxon>Alternaria sect. Alternaria</taxon>
        <taxon>Alternaria alternata complex</taxon>
    </lineage>
</organism>
<protein>
    <submittedName>
        <fullName evidence="2">Uncharacterized protein</fullName>
    </submittedName>
</protein>
<feature type="region of interest" description="Disordered" evidence="1">
    <location>
        <begin position="93"/>
        <end position="154"/>
    </location>
</feature>